<evidence type="ECO:0000313" key="1">
    <source>
        <dbReference type="EMBL" id="GAH26361.1"/>
    </source>
</evidence>
<comment type="caution">
    <text evidence="1">The sequence shown here is derived from an EMBL/GenBank/DDBJ whole genome shotgun (WGS) entry which is preliminary data.</text>
</comment>
<organism evidence="1">
    <name type="scientific">marine sediment metagenome</name>
    <dbReference type="NCBI Taxonomy" id="412755"/>
    <lineage>
        <taxon>unclassified sequences</taxon>
        <taxon>metagenomes</taxon>
        <taxon>ecological metagenomes</taxon>
    </lineage>
</organism>
<reference evidence="1" key="1">
    <citation type="journal article" date="2014" name="Front. Microbiol.">
        <title>High frequency of phylogenetically diverse reductive dehalogenase-homologous genes in deep subseafloor sedimentary metagenomes.</title>
        <authorList>
            <person name="Kawai M."/>
            <person name="Futagami T."/>
            <person name="Toyoda A."/>
            <person name="Takaki Y."/>
            <person name="Nishi S."/>
            <person name="Hori S."/>
            <person name="Arai W."/>
            <person name="Tsubouchi T."/>
            <person name="Morono Y."/>
            <person name="Uchiyama I."/>
            <person name="Ito T."/>
            <person name="Fujiyama A."/>
            <person name="Inagaki F."/>
            <person name="Takami H."/>
        </authorList>
    </citation>
    <scope>NUCLEOTIDE SEQUENCE</scope>
    <source>
        <strain evidence="1">Expedition CK06-06</strain>
    </source>
</reference>
<gene>
    <name evidence="1" type="ORF">S03H2_02618</name>
</gene>
<dbReference type="AlphaFoldDB" id="X1DZB4"/>
<protein>
    <submittedName>
        <fullName evidence="1">Uncharacterized protein</fullName>
    </submittedName>
</protein>
<dbReference type="EMBL" id="BARU01000893">
    <property type="protein sequence ID" value="GAH26361.1"/>
    <property type="molecule type" value="Genomic_DNA"/>
</dbReference>
<name>X1DZB4_9ZZZZ</name>
<sequence length="71" mass="8713">MSKKRKKRVRRGHPVAILIGLHDNDAVFWRVFSEAIRPHFKINRGRKRRNQNKKQLFHFHEEIISQRMVLR</sequence>
<proteinExistence type="predicted"/>
<accession>X1DZB4</accession>